<proteinExistence type="predicted"/>
<evidence type="ECO:0008006" key="3">
    <source>
        <dbReference type="Google" id="ProtNLM"/>
    </source>
</evidence>
<name>A0ABD1PEC0_9LAMI</name>
<gene>
    <name evidence="1" type="ORF">Adt_45681</name>
</gene>
<protein>
    <recommendedName>
        <fullName evidence="3">Reverse transcriptase/retrotransposon-derived protein RNase H-like domain-containing protein</fullName>
    </recommendedName>
</protein>
<dbReference type="PANTHER" id="PTHR48475">
    <property type="entry name" value="RIBONUCLEASE H"/>
    <property type="match status" value="1"/>
</dbReference>
<comment type="caution">
    <text evidence="1">The sequence shown here is derived from an EMBL/GenBank/DDBJ whole genome shotgun (WGS) entry which is preliminary data.</text>
</comment>
<accession>A0ABD1PEC0</accession>
<organism evidence="1 2">
    <name type="scientific">Abeliophyllum distichum</name>
    <dbReference type="NCBI Taxonomy" id="126358"/>
    <lineage>
        <taxon>Eukaryota</taxon>
        <taxon>Viridiplantae</taxon>
        <taxon>Streptophyta</taxon>
        <taxon>Embryophyta</taxon>
        <taxon>Tracheophyta</taxon>
        <taxon>Spermatophyta</taxon>
        <taxon>Magnoliopsida</taxon>
        <taxon>eudicotyledons</taxon>
        <taxon>Gunneridae</taxon>
        <taxon>Pentapetalae</taxon>
        <taxon>asterids</taxon>
        <taxon>lamiids</taxon>
        <taxon>Lamiales</taxon>
        <taxon>Oleaceae</taxon>
        <taxon>Forsythieae</taxon>
        <taxon>Abeliophyllum</taxon>
    </lineage>
</organism>
<dbReference type="PANTHER" id="PTHR48475:SF2">
    <property type="entry name" value="RIBONUCLEASE H"/>
    <property type="match status" value="1"/>
</dbReference>
<dbReference type="EMBL" id="JBFOLK010000014">
    <property type="protein sequence ID" value="KAL2462261.1"/>
    <property type="molecule type" value="Genomic_DNA"/>
</dbReference>
<dbReference type="AlphaFoldDB" id="A0ABD1PEC0"/>
<keyword evidence="2" id="KW-1185">Reference proteome</keyword>
<sequence length="170" mass="19098">MCNTSLEEMAVLNRFFLKATDKCFSFFKILKGCNKFEWTTDCEAAFQVLKEHLSHSLLLLKPRIWEALLLYLAVSSIGNTKARLLRKVINVVVFKPKAAIKGQSLANFVAKFANILEVDASMTLLEPSIWCLFIDKSSEDTGSGVGVVLTSFEGYKLNCAIRFSFNIRPC</sequence>
<dbReference type="SUPFAM" id="SSF56672">
    <property type="entry name" value="DNA/RNA polymerases"/>
    <property type="match status" value="1"/>
</dbReference>
<dbReference type="InterPro" id="IPR043502">
    <property type="entry name" value="DNA/RNA_pol_sf"/>
</dbReference>
<dbReference type="Proteomes" id="UP001604336">
    <property type="component" value="Unassembled WGS sequence"/>
</dbReference>
<evidence type="ECO:0000313" key="2">
    <source>
        <dbReference type="Proteomes" id="UP001604336"/>
    </source>
</evidence>
<evidence type="ECO:0000313" key="1">
    <source>
        <dbReference type="EMBL" id="KAL2462261.1"/>
    </source>
</evidence>
<reference evidence="2" key="1">
    <citation type="submission" date="2024-07" db="EMBL/GenBank/DDBJ databases">
        <title>Two chromosome-level genome assemblies of Korean endemic species Abeliophyllum distichum and Forsythia ovata (Oleaceae).</title>
        <authorList>
            <person name="Jang H."/>
        </authorList>
    </citation>
    <scope>NUCLEOTIDE SEQUENCE [LARGE SCALE GENOMIC DNA]</scope>
</reference>